<accession>A0A2A9MI85</accession>
<keyword evidence="1" id="KW-0732">Signal</keyword>
<comment type="caution">
    <text evidence="3">The sequence shown here is derived from an EMBL/GenBank/DDBJ whole genome shotgun (WGS) entry which is preliminary data.</text>
</comment>
<dbReference type="KEGG" id="bbes:BESB_062300"/>
<dbReference type="InterPro" id="IPR007226">
    <property type="entry name" value="SRS_dom"/>
</dbReference>
<evidence type="ECO:0000313" key="3">
    <source>
        <dbReference type="EMBL" id="PFH35343.1"/>
    </source>
</evidence>
<dbReference type="SUPFAM" id="SSF74877">
    <property type="entry name" value="Major surface antigen p30, SAG1"/>
    <property type="match status" value="1"/>
</dbReference>
<dbReference type="AlphaFoldDB" id="A0A2A9MI85"/>
<keyword evidence="4" id="KW-1185">Reference proteome</keyword>
<dbReference type="VEuPathDB" id="ToxoDB:BESB_062300"/>
<feature type="domain" description="SRS" evidence="2">
    <location>
        <begin position="48"/>
        <end position="175"/>
    </location>
</feature>
<dbReference type="Proteomes" id="UP000224006">
    <property type="component" value="Chromosome V"/>
</dbReference>
<dbReference type="Gene3D" id="2.60.40.1320">
    <property type="entry name" value="SRS domain"/>
    <property type="match status" value="2"/>
</dbReference>
<sequence>MAEETASSVRRVFQAGLVLWLTFCMILMANAQQDLGSTETQECRTSGPHLTVEVDPETRTATFTCDAQLKYLWPATKKPKEEFTEYFLDDTCNQTGKLSSKFGEGTTLRKNEDKTAASNSLKASGEMPIAYTLTVARLTDSREKAFFKCAKAEYSSLEKTTTTTEAESCVVTVIVPPAPTPAPDTCTPEREALSLTITKPGENATFKCGEKNSTLLPSEPRVFSEDCQTDQALDAAIPSAKLESQDGAHTLTVPKLPKAGTVICYKCVDQADKAAEQCSVKIRVSACGQSAVEFFGFNSVPTGRERGRGKLLLQNQ</sequence>
<name>A0A2A9MI85_BESBE</name>
<dbReference type="GO" id="GO:0016020">
    <property type="term" value="C:membrane"/>
    <property type="evidence" value="ECO:0007669"/>
    <property type="project" value="InterPro"/>
</dbReference>
<proteinExistence type="predicted"/>
<protein>
    <submittedName>
        <fullName evidence="3">SAG-related sequence</fullName>
    </submittedName>
</protein>
<dbReference type="GeneID" id="40311158"/>
<feature type="chain" id="PRO_5012111842" evidence="1">
    <location>
        <begin position="32"/>
        <end position="316"/>
    </location>
</feature>
<evidence type="ECO:0000313" key="4">
    <source>
        <dbReference type="Proteomes" id="UP000224006"/>
    </source>
</evidence>
<gene>
    <name evidence="3" type="ORF">BESB_062300</name>
</gene>
<feature type="domain" description="SRS" evidence="2">
    <location>
        <begin position="188"/>
        <end position="284"/>
    </location>
</feature>
<dbReference type="EMBL" id="NWUJ01000005">
    <property type="protein sequence ID" value="PFH35343.1"/>
    <property type="molecule type" value="Genomic_DNA"/>
</dbReference>
<organism evidence="3 4">
    <name type="scientific">Besnoitia besnoiti</name>
    <name type="common">Apicomplexan protozoan</name>
    <dbReference type="NCBI Taxonomy" id="94643"/>
    <lineage>
        <taxon>Eukaryota</taxon>
        <taxon>Sar</taxon>
        <taxon>Alveolata</taxon>
        <taxon>Apicomplexa</taxon>
        <taxon>Conoidasida</taxon>
        <taxon>Coccidia</taxon>
        <taxon>Eucoccidiorida</taxon>
        <taxon>Eimeriorina</taxon>
        <taxon>Sarcocystidae</taxon>
        <taxon>Besnoitia</taxon>
    </lineage>
</organism>
<reference evidence="3 4" key="1">
    <citation type="submission" date="2017-09" db="EMBL/GenBank/DDBJ databases">
        <title>Genome sequencing of Besnoitia besnoiti strain Bb-Ger1.</title>
        <authorList>
            <person name="Schares G."/>
            <person name="Venepally P."/>
            <person name="Lorenzi H.A."/>
        </authorList>
    </citation>
    <scope>NUCLEOTIDE SEQUENCE [LARGE SCALE GENOMIC DNA]</scope>
    <source>
        <strain evidence="3 4">Bb-Ger1</strain>
    </source>
</reference>
<dbReference type="InterPro" id="IPR036755">
    <property type="entry name" value="SRS_dom_sf"/>
</dbReference>
<feature type="signal peptide" evidence="1">
    <location>
        <begin position="1"/>
        <end position="31"/>
    </location>
</feature>
<evidence type="ECO:0000256" key="1">
    <source>
        <dbReference type="SAM" id="SignalP"/>
    </source>
</evidence>
<dbReference type="RefSeq" id="XP_029219352.1">
    <property type="nucleotide sequence ID" value="XM_029364644.1"/>
</dbReference>
<dbReference type="OrthoDB" id="10670288at2759"/>
<dbReference type="Pfam" id="PF04092">
    <property type="entry name" value="SAG"/>
    <property type="match status" value="2"/>
</dbReference>
<evidence type="ECO:0000259" key="2">
    <source>
        <dbReference type="Pfam" id="PF04092"/>
    </source>
</evidence>